<dbReference type="EMBL" id="JACHEG010000002">
    <property type="protein sequence ID" value="MBB6163182.1"/>
    <property type="molecule type" value="Genomic_DNA"/>
</dbReference>
<evidence type="ECO:0000256" key="4">
    <source>
        <dbReference type="ARBA" id="ARBA00022741"/>
    </source>
</evidence>
<feature type="domain" description="Guanylate kinase/L-type calcium channel beta subunit" evidence="7">
    <location>
        <begin position="14"/>
        <end position="193"/>
    </location>
</feature>
<dbReference type="GO" id="GO:0006015">
    <property type="term" value="P:5-phosphoribose 1-diphosphate biosynthetic process"/>
    <property type="evidence" value="ECO:0007669"/>
    <property type="project" value="UniProtKB-UniRule"/>
</dbReference>
<evidence type="ECO:0000259" key="7">
    <source>
        <dbReference type="SMART" id="SM00072"/>
    </source>
</evidence>
<dbReference type="SUPFAM" id="SSF52540">
    <property type="entry name" value="P-loop containing nucleoside triphosphate hydrolases"/>
    <property type="match status" value="1"/>
</dbReference>
<dbReference type="RefSeq" id="WP_183992933.1">
    <property type="nucleotide sequence ID" value="NZ_BMHW01000002.1"/>
</dbReference>
<sequence>MDGSSEPRRKAGEGCMIAVVGPSGAGKDTLMAYAARAFSDRTDVVFTRRVITRDAAAGGEDHDGVCEAEFEKLKADGRFAVSWEAHGLHYGIPVETKNAVANGAVVIANGSRSALGLFGQAYPNLVVINVTARPEVLALRLEARGRESREDILRRLNRSSLGVIGDYKVITIDNSGEIEISGKAIVDAVSTLLSQSFIPREK</sequence>
<dbReference type="GO" id="GO:0033863">
    <property type="term" value="F:ribose 1,5-bisphosphate phosphokinase activity"/>
    <property type="evidence" value="ECO:0007669"/>
    <property type="project" value="UniProtKB-UniRule"/>
</dbReference>
<comment type="caution">
    <text evidence="8">The sequence shown here is derived from an EMBL/GenBank/DDBJ whole genome shotgun (WGS) entry which is preliminary data.</text>
</comment>
<comment type="function">
    <text evidence="6">Catalyzes the phosphorylation of ribose 1,5-bisphosphate to 5-phospho-D-ribosyl alpha-1-diphosphate (PRPP).</text>
</comment>
<dbReference type="UniPathway" id="UPA00087">
    <property type="reaction ID" value="UER00175"/>
</dbReference>
<comment type="pathway">
    <text evidence="2 6">Metabolic intermediate biosynthesis; 5-phospho-alpha-D-ribose 1-diphosphate biosynthesis; 5-phospho-alpha-D-ribose 1-diphosphate from D-ribose 5-phosphate (route II): step 3/3.</text>
</comment>
<evidence type="ECO:0000256" key="1">
    <source>
        <dbReference type="ARBA" id="ARBA00000373"/>
    </source>
</evidence>
<dbReference type="AlphaFoldDB" id="A0A7X0D097"/>
<keyword evidence="5 6" id="KW-0067">ATP-binding</keyword>
<evidence type="ECO:0000256" key="6">
    <source>
        <dbReference type="HAMAP-Rule" id="MF_00836"/>
    </source>
</evidence>
<proteinExistence type="inferred from homology"/>
<reference evidence="8 9" key="1">
    <citation type="submission" date="2020-08" db="EMBL/GenBank/DDBJ databases">
        <title>Genomic Encyclopedia of Type Strains, Phase IV (KMG-IV): sequencing the most valuable type-strain genomes for metagenomic binning, comparative biology and taxonomic classification.</title>
        <authorList>
            <person name="Goeker M."/>
        </authorList>
    </citation>
    <scope>NUCLEOTIDE SEQUENCE [LARGE SCALE GENOMIC DNA]</scope>
    <source>
        <strain evidence="8 9">DSM 100734</strain>
    </source>
</reference>
<keyword evidence="4 6" id="KW-0547">Nucleotide-binding</keyword>
<accession>A0A7X0D097</accession>
<name>A0A7X0D097_9HYPH</name>
<dbReference type="Gene3D" id="3.40.50.300">
    <property type="entry name" value="P-loop containing nucleotide triphosphate hydrolases"/>
    <property type="match status" value="1"/>
</dbReference>
<dbReference type="Proteomes" id="UP000547879">
    <property type="component" value="Unassembled WGS sequence"/>
</dbReference>
<keyword evidence="8" id="KW-0418">Kinase</keyword>
<dbReference type="GO" id="GO:0019634">
    <property type="term" value="P:organic phosphonate metabolic process"/>
    <property type="evidence" value="ECO:0007669"/>
    <property type="project" value="UniProtKB-UniRule"/>
</dbReference>
<dbReference type="InterPro" id="IPR012699">
    <property type="entry name" value="PhnN"/>
</dbReference>
<keyword evidence="9" id="KW-1185">Reference proteome</keyword>
<dbReference type="InterPro" id="IPR008145">
    <property type="entry name" value="GK/Ca_channel_bsu"/>
</dbReference>
<keyword evidence="3 6" id="KW-0808">Transferase</keyword>
<dbReference type="SMART" id="SM00072">
    <property type="entry name" value="GuKc"/>
    <property type="match status" value="1"/>
</dbReference>
<dbReference type="PANTHER" id="PTHR23117:SF8">
    <property type="entry name" value="RIBOSE 1,5-BISPHOSPHATE PHOSPHOKINASE PHNN"/>
    <property type="match status" value="1"/>
</dbReference>
<organism evidence="8 9">
    <name type="scientific">Rhizobium wenxiniae</name>
    <dbReference type="NCBI Taxonomy" id="1737357"/>
    <lineage>
        <taxon>Bacteria</taxon>
        <taxon>Pseudomonadati</taxon>
        <taxon>Pseudomonadota</taxon>
        <taxon>Alphaproteobacteria</taxon>
        <taxon>Hyphomicrobiales</taxon>
        <taxon>Rhizobiaceae</taxon>
        <taxon>Rhizobium/Agrobacterium group</taxon>
        <taxon>Rhizobium</taxon>
    </lineage>
</organism>
<comment type="similarity">
    <text evidence="6">Belongs to the ribose 1,5-bisphosphokinase family.</text>
</comment>
<evidence type="ECO:0000256" key="3">
    <source>
        <dbReference type="ARBA" id="ARBA00022679"/>
    </source>
</evidence>
<dbReference type="InterPro" id="IPR027417">
    <property type="entry name" value="P-loop_NTPase"/>
</dbReference>
<evidence type="ECO:0000313" key="8">
    <source>
        <dbReference type="EMBL" id="MBB6163182.1"/>
    </source>
</evidence>
<evidence type="ECO:0000313" key="9">
    <source>
        <dbReference type="Proteomes" id="UP000547879"/>
    </source>
</evidence>
<gene>
    <name evidence="6" type="primary">phnN</name>
    <name evidence="8" type="ORF">HNQ72_003000</name>
</gene>
<evidence type="ECO:0000256" key="2">
    <source>
        <dbReference type="ARBA" id="ARBA00005069"/>
    </source>
</evidence>
<dbReference type="EC" id="2.7.4.23" evidence="6"/>
<feature type="binding site" evidence="6">
    <location>
        <begin position="21"/>
        <end position="28"/>
    </location>
    <ligand>
        <name>ATP</name>
        <dbReference type="ChEBI" id="CHEBI:30616"/>
    </ligand>
</feature>
<protein>
    <recommendedName>
        <fullName evidence="6">Ribose 1,5-bisphosphate phosphokinase PhnN</fullName>
        <ecNumber evidence="6">2.7.4.23</ecNumber>
    </recommendedName>
    <alternativeName>
        <fullName evidence="6">Ribose 1,5-bisphosphokinase</fullName>
    </alternativeName>
</protein>
<evidence type="ECO:0000256" key="5">
    <source>
        <dbReference type="ARBA" id="ARBA00022840"/>
    </source>
</evidence>
<dbReference type="PANTHER" id="PTHR23117">
    <property type="entry name" value="GUANYLATE KINASE-RELATED"/>
    <property type="match status" value="1"/>
</dbReference>
<dbReference type="GO" id="GO:0005829">
    <property type="term" value="C:cytosol"/>
    <property type="evidence" value="ECO:0007669"/>
    <property type="project" value="TreeGrafter"/>
</dbReference>
<dbReference type="NCBIfam" id="TIGR02322">
    <property type="entry name" value="phosphon_PhnN"/>
    <property type="match status" value="1"/>
</dbReference>
<dbReference type="GO" id="GO:0005524">
    <property type="term" value="F:ATP binding"/>
    <property type="evidence" value="ECO:0007669"/>
    <property type="project" value="UniProtKB-KW"/>
</dbReference>
<dbReference type="HAMAP" id="MF_00836">
    <property type="entry name" value="PhnN"/>
    <property type="match status" value="1"/>
</dbReference>
<comment type="catalytic activity">
    <reaction evidence="1 6">
        <text>alpha-D-ribose 1,5-bisphosphate + ATP = 5-phospho-alpha-D-ribose 1-diphosphate + ADP</text>
        <dbReference type="Rhea" id="RHEA:20109"/>
        <dbReference type="ChEBI" id="CHEBI:30616"/>
        <dbReference type="ChEBI" id="CHEBI:58017"/>
        <dbReference type="ChEBI" id="CHEBI:68688"/>
        <dbReference type="ChEBI" id="CHEBI:456216"/>
        <dbReference type="EC" id="2.7.4.23"/>
    </reaction>
</comment>